<evidence type="ECO:0000256" key="1">
    <source>
        <dbReference type="SAM" id="MobiDB-lite"/>
    </source>
</evidence>
<dbReference type="Proteomes" id="UP001221413">
    <property type="component" value="Unassembled WGS sequence"/>
</dbReference>
<keyword evidence="3" id="KW-1185">Reference proteome</keyword>
<feature type="compositionally biased region" description="Basic residues" evidence="1">
    <location>
        <begin position="93"/>
        <end position="103"/>
    </location>
</feature>
<proteinExistence type="predicted"/>
<organism evidence="2 3">
    <name type="scientific">Drechslerella dactyloides</name>
    <name type="common">Nematode-trapping fungus</name>
    <name type="synonym">Arthrobotrys dactyloides</name>
    <dbReference type="NCBI Taxonomy" id="74499"/>
    <lineage>
        <taxon>Eukaryota</taxon>
        <taxon>Fungi</taxon>
        <taxon>Dikarya</taxon>
        <taxon>Ascomycota</taxon>
        <taxon>Pezizomycotina</taxon>
        <taxon>Orbiliomycetes</taxon>
        <taxon>Orbiliales</taxon>
        <taxon>Orbiliaceae</taxon>
        <taxon>Drechslerella</taxon>
    </lineage>
</organism>
<name>A0AAD6IQ92_DREDA</name>
<gene>
    <name evidence="2" type="ORF">Dda_8352</name>
</gene>
<reference evidence="2" key="1">
    <citation type="submission" date="2023-01" db="EMBL/GenBank/DDBJ databases">
        <title>The chitinases involved in constricting ring structure development in the nematode-trapping fungus Drechslerella dactyloides.</title>
        <authorList>
            <person name="Wang R."/>
            <person name="Zhang L."/>
            <person name="Tang P."/>
            <person name="Li S."/>
            <person name="Liang L."/>
        </authorList>
    </citation>
    <scope>NUCLEOTIDE SEQUENCE</scope>
    <source>
        <strain evidence="2">YMF1.00031</strain>
    </source>
</reference>
<feature type="region of interest" description="Disordered" evidence="1">
    <location>
        <begin position="82"/>
        <end position="110"/>
    </location>
</feature>
<protein>
    <submittedName>
        <fullName evidence="2">Uncharacterized protein</fullName>
    </submittedName>
</protein>
<comment type="caution">
    <text evidence="2">The sequence shown here is derived from an EMBL/GenBank/DDBJ whole genome shotgun (WGS) entry which is preliminary data.</text>
</comment>
<dbReference type="AlphaFoldDB" id="A0AAD6IQ92"/>
<sequence length="315" mass="35593">MRYRVEDLLYLNNLLDATGVTRMGNPIAAAPQPFVGPLHHAAPKPAPAGPMLTANYTNTYGEYNYSTRRKMDKIKYTRGNATAAAANAAEREKRRRKPRKAKVRRDEQSHNDQIVIPKYNKWIFPPSGPHQVYECTRKTDTNQGLKMLEIRDTARYLLWQLADSYLAFLSDPDNPSLACIPVFCYWTNNAVVWMCNRRADPAKNPVRIYGRAVGLMLWELSVFTDLDSEWLTQNWAADGGTRPCTNSDDATDSSVESFTAYTGWSEDQWQVGITKEPEGCNKWMGNPNWVTTGNDTVPGDFPESFFTSDDGDPDS</sequence>
<feature type="region of interest" description="Disordered" evidence="1">
    <location>
        <begin position="295"/>
        <end position="315"/>
    </location>
</feature>
<evidence type="ECO:0000313" key="3">
    <source>
        <dbReference type="Proteomes" id="UP001221413"/>
    </source>
</evidence>
<dbReference type="EMBL" id="JAQGDS010000012">
    <property type="protein sequence ID" value="KAJ6256490.1"/>
    <property type="molecule type" value="Genomic_DNA"/>
</dbReference>
<evidence type="ECO:0000313" key="2">
    <source>
        <dbReference type="EMBL" id="KAJ6256490.1"/>
    </source>
</evidence>
<accession>A0AAD6IQ92</accession>